<dbReference type="Proteomes" id="UP000275078">
    <property type="component" value="Unassembled WGS sequence"/>
</dbReference>
<evidence type="ECO:0000313" key="2">
    <source>
        <dbReference type="Proteomes" id="UP000275078"/>
    </source>
</evidence>
<organism evidence="1 2">
    <name type="scientific">Ascobolus immersus RN42</name>
    <dbReference type="NCBI Taxonomy" id="1160509"/>
    <lineage>
        <taxon>Eukaryota</taxon>
        <taxon>Fungi</taxon>
        <taxon>Dikarya</taxon>
        <taxon>Ascomycota</taxon>
        <taxon>Pezizomycotina</taxon>
        <taxon>Pezizomycetes</taxon>
        <taxon>Pezizales</taxon>
        <taxon>Ascobolaceae</taxon>
        <taxon>Ascobolus</taxon>
    </lineage>
</organism>
<dbReference type="PANTHER" id="PTHR14187">
    <property type="entry name" value="ALPHA KINASE/ELONGATION FACTOR 2 KINASE"/>
    <property type="match status" value="1"/>
</dbReference>
<dbReference type="AlphaFoldDB" id="A0A3N4HPA6"/>
<name>A0A3N4HPA6_ASCIM</name>
<dbReference type="OrthoDB" id="2394218at2759"/>
<proteinExistence type="predicted"/>
<reference evidence="1 2" key="1">
    <citation type="journal article" date="2018" name="Nat. Ecol. Evol.">
        <title>Pezizomycetes genomes reveal the molecular basis of ectomycorrhizal truffle lifestyle.</title>
        <authorList>
            <person name="Murat C."/>
            <person name="Payen T."/>
            <person name="Noel B."/>
            <person name="Kuo A."/>
            <person name="Morin E."/>
            <person name="Chen J."/>
            <person name="Kohler A."/>
            <person name="Krizsan K."/>
            <person name="Balestrini R."/>
            <person name="Da Silva C."/>
            <person name="Montanini B."/>
            <person name="Hainaut M."/>
            <person name="Levati E."/>
            <person name="Barry K.W."/>
            <person name="Belfiori B."/>
            <person name="Cichocki N."/>
            <person name="Clum A."/>
            <person name="Dockter R.B."/>
            <person name="Fauchery L."/>
            <person name="Guy J."/>
            <person name="Iotti M."/>
            <person name="Le Tacon F."/>
            <person name="Lindquist E.A."/>
            <person name="Lipzen A."/>
            <person name="Malagnac F."/>
            <person name="Mello A."/>
            <person name="Molinier V."/>
            <person name="Miyauchi S."/>
            <person name="Poulain J."/>
            <person name="Riccioni C."/>
            <person name="Rubini A."/>
            <person name="Sitrit Y."/>
            <person name="Splivallo R."/>
            <person name="Traeger S."/>
            <person name="Wang M."/>
            <person name="Zifcakova L."/>
            <person name="Wipf D."/>
            <person name="Zambonelli A."/>
            <person name="Paolocci F."/>
            <person name="Nowrousian M."/>
            <person name="Ottonello S."/>
            <person name="Baldrian P."/>
            <person name="Spatafora J.W."/>
            <person name="Henrissat B."/>
            <person name="Nagy L.G."/>
            <person name="Aury J.M."/>
            <person name="Wincker P."/>
            <person name="Grigoriev I.V."/>
            <person name="Bonfante P."/>
            <person name="Martin F.M."/>
        </authorList>
    </citation>
    <scope>NUCLEOTIDE SEQUENCE [LARGE SCALE GENOMIC DNA]</scope>
    <source>
        <strain evidence="1 2">RN42</strain>
    </source>
</reference>
<dbReference type="SUPFAM" id="SSF53067">
    <property type="entry name" value="Actin-like ATPase domain"/>
    <property type="match status" value="2"/>
</dbReference>
<dbReference type="InterPro" id="IPR043129">
    <property type="entry name" value="ATPase_NBD"/>
</dbReference>
<dbReference type="PANTHER" id="PTHR14187:SF5">
    <property type="entry name" value="HEAT SHOCK 70 KDA PROTEIN 12A"/>
    <property type="match status" value="1"/>
</dbReference>
<dbReference type="Gene3D" id="3.90.640.10">
    <property type="entry name" value="Actin, Chain A, domain 4"/>
    <property type="match status" value="1"/>
</dbReference>
<dbReference type="STRING" id="1160509.A0A3N4HPA6"/>
<keyword evidence="2" id="KW-1185">Reference proteome</keyword>
<gene>
    <name evidence="1" type="ORF">BJ508DRAFT_333874</name>
</gene>
<sequence length="704" mass="79272">MKLLTFDNATTLQNEGFHDTDWLAMTELIPLKPTCSQKMWGWPIRLKNLSTPYNISRRHPNWNPTSISVAMSDRARPTEPALAVAIDFGTSFSGISYKDLSRPYSEAPEHFTTWPGISKIRTFHKVPTVIAYPFDTSKRIVWGFEAEQLGPDSESYFRCEMFKPHLHALGEKVVAPGSKPLKLPRGKTVKDITRDYLNLLFEHFEVTMSDNYPRAFYDYHILFTVPATFSGHTVNLFREVVETTNFGGKDRMKITYDVGSLTEPEGATMYTIFKQPRFQFETGDCIVVCDAGGGTVDVCSYLISEAKTFPYTFKQAGIATAAYCGSTMIDHAFKEFVREEIGCDNVAKLKYSERYTLKREFVERKEEFSDDDAKQAQYIPLPSSVVSQRVGSGKTGCVEGDMLKITREQMRNFFGTTVQQTAELLLAHIKQARAWIKRQSSATSRISLKYIYLVGGLGTSPYFKSALQARVSEKYPTIRIISPHFAHLAVVDGAARVQYHRLNPSTPNPIQSRLLKNSYGVVVSRVFDPSIHTEDRKVRDPISGDYLVKDHISWFAVEGESYEGSGGKTVSKQLRRKFKKPGVFYDELVTGEVGSNGRLPKTKRDGKVRVICRVKSDFSQFDKKDFGKVKKDLPGTFGLLKKKSGYEATFSLVMTVEAAKVEFETLMNGLKAGGINLSVNWEERNNQHKEGFGSDGIPAQELEG</sequence>
<dbReference type="EMBL" id="ML119814">
    <property type="protein sequence ID" value="RPA73640.1"/>
    <property type="molecule type" value="Genomic_DNA"/>
</dbReference>
<evidence type="ECO:0008006" key="3">
    <source>
        <dbReference type="Google" id="ProtNLM"/>
    </source>
</evidence>
<dbReference type="Gene3D" id="3.30.420.40">
    <property type="match status" value="2"/>
</dbReference>
<accession>A0A3N4HPA6</accession>
<protein>
    <recommendedName>
        <fullName evidence="3">Actin-like ATPase domain-containing protein</fullName>
    </recommendedName>
</protein>
<dbReference type="CDD" id="cd10170">
    <property type="entry name" value="ASKHA_NBD_HSP70"/>
    <property type="match status" value="1"/>
</dbReference>
<evidence type="ECO:0000313" key="1">
    <source>
        <dbReference type="EMBL" id="RPA73640.1"/>
    </source>
</evidence>